<keyword evidence="1" id="KW-0812">Transmembrane</keyword>
<feature type="transmembrane region" description="Helical" evidence="1">
    <location>
        <begin position="20"/>
        <end position="43"/>
    </location>
</feature>
<accession>A0A9W6DHV9</accession>
<keyword evidence="1" id="KW-1133">Transmembrane helix</keyword>
<feature type="transmembrane region" description="Helical" evidence="1">
    <location>
        <begin position="84"/>
        <end position="107"/>
    </location>
</feature>
<sequence>MEDKKITLRLNNRKQTGLGIVSFILGLVSLVLFLGAVGISAFADRTYNIVLAIGLMEMIGFIACIVGVIYGIMGEMKKDTFKTFAHIGMVINLILMLFHVMVIIYGFSG</sequence>
<dbReference type="InterPro" id="IPR046140">
    <property type="entry name" value="DUF6142"/>
</dbReference>
<comment type="caution">
    <text evidence="2">The sequence shown here is derived from an EMBL/GenBank/DDBJ whole genome shotgun (WGS) entry which is preliminary data.</text>
</comment>
<evidence type="ECO:0000313" key="3">
    <source>
        <dbReference type="Proteomes" id="UP001144256"/>
    </source>
</evidence>
<gene>
    <name evidence="2" type="ORF">SH1V18_44620</name>
</gene>
<keyword evidence="3" id="KW-1185">Reference proteome</keyword>
<dbReference type="AlphaFoldDB" id="A0A9W6DHV9"/>
<dbReference type="RefSeq" id="WP_281819346.1">
    <property type="nucleotide sequence ID" value="NZ_BRLB01000024.1"/>
</dbReference>
<evidence type="ECO:0000256" key="1">
    <source>
        <dbReference type="SAM" id="Phobius"/>
    </source>
</evidence>
<organism evidence="2 3">
    <name type="scientific">Vallitalea longa</name>
    <dbReference type="NCBI Taxonomy" id="2936439"/>
    <lineage>
        <taxon>Bacteria</taxon>
        <taxon>Bacillati</taxon>
        <taxon>Bacillota</taxon>
        <taxon>Clostridia</taxon>
        <taxon>Lachnospirales</taxon>
        <taxon>Vallitaleaceae</taxon>
        <taxon>Vallitalea</taxon>
    </lineage>
</organism>
<dbReference type="Pfam" id="PF19639">
    <property type="entry name" value="DUF6142"/>
    <property type="match status" value="1"/>
</dbReference>
<feature type="transmembrane region" description="Helical" evidence="1">
    <location>
        <begin position="49"/>
        <end position="72"/>
    </location>
</feature>
<proteinExistence type="predicted"/>
<dbReference type="EMBL" id="BRLB01000024">
    <property type="protein sequence ID" value="GKX31982.1"/>
    <property type="molecule type" value="Genomic_DNA"/>
</dbReference>
<name>A0A9W6DHV9_9FIRM</name>
<dbReference type="Proteomes" id="UP001144256">
    <property type="component" value="Unassembled WGS sequence"/>
</dbReference>
<protein>
    <submittedName>
        <fullName evidence="2">Uncharacterized protein</fullName>
    </submittedName>
</protein>
<keyword evidence="1" id="KW-0472">Membrane</keyword>
<evidence type="ECO:0000313" key="2">
    <source>
        <dbReference type="EMBL" id="GKX31982.1"/>
    </source>
</evidence>
<reference evidence="2" key="1">
    <citation type="submission" date="2022-06" db="EMBL/GenBank/DDBJ databases">
        <title>Vallitalea longa sp. nov., an anaerobic bacterium isolated from marine sediment.</title>
        <authorList>
            <person name="Hirano S."/>
            <person name="Terahara T."/>
            <person name="Mori K."/>
            <person name="Hamada M."/>
            <person name="Matsumoto R."/>
            <person name="Kobayashi T."/>
        </authorList>
    </citation>
    <scope>NUCLEOTIDE SEQUENCE</scope>
    <source>
        <strain evidence="2">SH18-1</strain>
    </source>
</reference>